<feature type="binding site" evidence="8 9">
    <location>
        <position position="62"/>
    </location>
    <ligand>
        <name>S-adenosyl-L-methionine</name>
        <dbReference type="ChEBI" id="CHEBI:59789"/>
    </ligand>
</feature>
<feature type="binding site" evidence="8 9">
    <location>
        <position position="134"/>
    </location>
    <ligand>
        <name>S-adenosyl-L-methionine</name>
        <dbReference type="ChEBI" id="CHEBI:59789"/>
    </ligand>
</feature>
<keyword evidence="4 8" id="KW-0808">Transferase</keyword>
<accession>A0ABW1UST9</accession>
<dbReference type="Gene3D" id="3.40.50.150">
    <property type="entry name" value="Vaccinia Virus protein VP39"/>
    <property type="match status" value="1"/>
</dbReference>
<dbReference type="SUPFAM" id="SSF53335">
    <property type="entry name" value="S-adenosyl-L-methionine-dependent methyltransferases"/>
    <property type="match status" value="1"/>
</dbReference>
<comment type="subcellular location">
    <subcellularLocation>
        <location evidence="8">Cytoplasm</location>
    </subcellularLocation>
</comment>
<evidence type="ECO:0000256" key="1">
    <source>
        <dbReference type="ARBA" id="ARBA00022490"/>
    </source>
</evidence>
<evidence type="ECO:0000256" key="6">
    <source>
        <dbReference type="ARBA" id="ARBA00022884"/>
    </source>
</evidence>
<dbReference type="SMART" id="SM00650">
    <property type="entry name" value="rADc"/>
    <property type="match status" value="1"/>
</dbReference>
<sequence>MMTNQPQRLDIADPIRTNAILHQYHFEFKKSLGQNFLTNRRVIAGILAAAQLQPDDLVIEIGPGIGSLTEQLAREVQQVIAVEIDQRLIPILEATLAPYDNVTVVHQDILQTDLASLVAAHAQPGYGQIKVVANLPYYITTPIMFSLINGVTQPDVLVLMMQKEVAQRIIAHPGHKDYGPLSISTQLQMQAEIDQIVPKTAFVPQPNVDSAVLRLHRYAQPPYQIGDRQRFDQVVQASFQQRRKNLQNNLLRLVGKDQKSELSAVFSQLGLAGTLRAEQLTIPDFIELTAALADFHWSK</sequence>
<dbReference type="RefSeq" id="WP_379861858.1">
    <property type="nucleotide sequence ID" value="NZ_JBHSSM010000024.1"/>
</dbReference>
<keyword evidence="3 8" id="KW-0489">Methyltransferase</keyword>
<feature type="binding site" evidence="8 9">
    <location>
        <position position="37"/>
    </location>
    <ligand>
        <name>S-adenosyl-L-methionine</name>
        <dbReference type="ChEBI" id="CHEBI:59789"/>
    </ligand>
</feature>
<comment type="function">
    <text evidence="8">Specifically dimethylates two adjacent adenosines (A1518 and A1519) in the loop of a conserved hairpin near the 3'-end of 16S rRNA in the 30S particle. May play a critical role in biogenesis of 30S subunits.</text>
</comment>
<dbReference type="InterPro" id="IPR020598">
    <property type="entry name" value="rRNA_Ade_methylase_Trfase_N"/>
</dbReference>
<evidence type="ECO:0000256" key="4">
    <source>
        <dbReference type="ARBA" id="ARBA00022679"/>
    </source>
</evidence>
<comment type="catalytic activity">
    <reaction evidence="8">
        <text>adenosine(1518)/adenosine(1519) in 16S rRNA + 4 S-adenosyl-L-methionine = N(6)-dimethyladenosine(1518)/N(6)-dimethyladenosine(1519) in 16S rRNA + 4 S-adenosyl-L-homocysteine + 4 H(+)</text>
        <dbReference type="Rhea" id="RHEA:19609"/>
        <dbReference type="Rhea" id="RHEA-COMP:10232"/>
        <dbReference type="Rhea" id="RHEA-COMP:10233"/>
        <dbReference type="ChEBI" id="CHEBI:15378"/>
        <dbReference type="ChEBI" id="CHEBI:57856"/>
        <dbReference type="ChEBI" id="CHEBI:59789"/>
        <dbReference type="ChEBI" id="CHEBI:74411"/>
        <dbReference type="ChEBI" id="CHEBI:74493"/>
        <dbReference type="EC" id="2.1.1.182"/>
    </reaction>
</comment>
<dbReference type="InterPro" id="IPR029063">
    <property type="entry name" value="SAM-dependent_MTases_sf"/>
</dbReference>
<keyword evidence="5 8" id="KW-0949">S-adenosyl-L-methionine</keyword>
<dbReference type="PROSITE" id="PS51689">
    <property type="entry name" value="SAM_RNA_A_N6_MT"/>
    <property type="match status" value="1"/>
</dbReference>
<comment type="caution">
    <text evidence="11">The sequence shown here is derived from an EMBL/GenBank/DDBJ whole genome shotgun (WGS) entry which is preliminary data.</text>
</comment>
<evidence type="ECO:0000313" key="12">
    <source>
        <dbReference type="Proteomes" id="UP001596310"/>
    </source>
</evidence>
<evidence type="ECO:0000256" key="9">
    <source>
        <dbReference type="PROSITE-ProRule" id="PRU01026"/>
    </source>
</evidence>
<comment type="similarity">
    <text evidence="8">Belongs to the class I-like SAM-binding methyltransferase superfamily. rRNA adenine N(6)-methyltransferase family. RsmA subfamily.</text>
</comment>
<evidence type="ECO:0000256" key="8">
    <source>
        <dbReference type="HAMAP-Rule" id="MF_00607"/>
    </source>
</evidence>
<name>A0ABW1UST9_9LACO</name>
<comment type="catalytic activity">
    <reaction evidence="7">
        <text>adenosine(2085) in 23S rRNA + 2 S-adenosyl-L-methionine = N(6)-dimethyladenosine(2085) in 23S rRNA + 2 S-adenosyl-L-homocysteine + 2 H(+)</text>
        <dbReference type="Rhea" id="RHEA:42784"/>
        <dbReference type="Rhea" id="RHEA-COMP:10237"/>
        <dbReference type="Rhea" id="RHEA-COMP:10238"/>
        <dbReference type="ChEBI" id="CHEBI:15378"/>
        <dbReference type="ChEBI" id="CHEBI:57856"/>
        <dbReference type="ChEBI" id="CHEBI:59789"/>
        <dbReference type="ChEBI" id="CHEBI:74411"/>
        <dbReference type="ChEBI" id="CHEBI:74493"/>
        <dbReference type="EC" id="2.1.1.184"/>
    </reaction>
</comment>
<dbReference type="InterPro" id="IPR001737">
    <property type="entry name" value="KsgA/Erm"/>
</dbReference>
<evidence type="ECO:0000256" key="2">
    <source>
        <dbReference type="ARBA" id="ARBA00022552"/>
    </source>
</evidence>
<dbReference type="HAMAP" id="MF_00607">
    <property type="entry name" value="16SrRNA_methyltr_A"/>
    <property type="match status" value="1"/>
</dbReference>
<dbReference type="Pfam" id="PF00398">
    <property type="entry name" value="RrnaAD"/>
    <property type="match status" value="1"/>
</dbReference>
<dbReference type="Proteomes" id="UP001596310">
    <property type="component" value="Unassembled WGS sequence"/>
</dbReference>
<dbReference type="PANTHER" id="PTHR11727">
    <property type="entry name" value="DIMETHYLADENOSINE TRANSFERASE"/>
    <property type="match status" value="1"/>
</dbReference>
<feature type="domain" description="Ribosomal RNA adenine methylase transferase N-terminal" evidence="10">
    <location>
        <begin position="42"/>
        <end position="219"/>
    </location>
</feature>
<keyword evidence="6 8" id="KW-0694">RNA-binding</keyword>
<evidence type="ECO:0000256" key="7">
    <source>
        <dbReference type="ARBA" id="ARBA00049167"/>
    </source>
</evidence>
<organism evidence="11 12">
    <name type="scientific">Lapidilactobacillus achengensis</name>
    <dbReference type="NCBI Taxonomy" id="2486000"/>
    <lineage>
        <taxon>Bacteria</taxon>
        <taxon>Bacillati</taxon>
        <taxon>Bacillota</taxon>
        <taxon>Bacilli</taxon>
        <taxon>Lactobacillales</taxon>
        <taxon>Lactobacillaceae</taxon>
        <taxon>Lapidilactobacillus</taxon>
    </lineage>
</organism>
<keyword evidence="2 8" id="KW-0698">rRNA processing</keyword>
<dbReference type="PROSITE" id="PS01131">
    <property type="entry name" value="RRNA_A_DIMETH"/>
    <property type="match status" value="1"/>
</dbReference>
<dbReference type="InterPro" id="IPR020596">
    <property type="entry name" value="rRNA_Ade_Mease_Trfase_CS"/>
</dbReference>
<feature type="binding site" evidence="8 9">
    <location>
        <position position="108"/>
    </location>
    <ligand>
        <name>S-adenosyl-L-methionine</name>
        <dbReference type="ChEBI" id="CHEBI:59789"/>
    </ligand>
</feature>
<dbReference type="GO" id="GO:0052908">
    <property type="term" value="F:16S rRNA (adenine(1518)-N(6)/adenine(1519)-N(6))-dimethyltransferase activity"/>
    <property type="evidence" value="ECO:0007669"/>
    <property type="project" value="UniProtKB-EC"/>
</dbReference>
<evidence type="ECO:0000259" key="10">
    <source>
        <dbReference type="SMART" id="SM00650"/>
    </source>
</evidence>
<dbReference type="InterPro" id="IPR011530">
    <property type="entry name" value="rRNA_adenine_dimethylase"/>
</dbReference>
<feature type="binding site" evidence="8 9">
    <location>
        <position position="35"/>
    </location>
    <ligand>
        <name>S-adenosyl-L-methionine</name>
        <dbReference type="ChEBI" id="CHEBI:59789"/>
    </ligand>
</feature>
<protein>
    <recommendedName>
        <fullName evidence="8">Ribosomal RNA small subunit methyltransferase A</fullName>
        <ecNumber evidence="8">2.1.1.182</ecNumber>
    </recommendedName>
    <alternativeName>
        <fullName evidence="8">16S rRNA (adenine(1518)-N(6)/adenine(1519)-N(6))-dimethyltransferase</fullName>
    </alternativeName>
    <alternativeName>
        <fullName evidence="8">16S rRNA dimethyladenosine transferase</fullName>
    </alternativeName>
    <alternativeName>
        <fullName evidence="8">16S rRNA dimethylase</fullName>
    </alternativeName>
    <alternativeName>
        <fullName evidence="8">S-adenosylmethionine-6-N', N'-adenosyl(rRNA) dimethyltransferase</fullName>
    </alternativeName>
</protein>
<feature type="binding site" evidence="8 9">
    <location>
        <position position="83"/>
    </location>
    <ligand>
        <name>S-adenosyl-L-methionine</name>
        <dbReference type="ChEBI" id="CHEBI:59789"/>
    </ligand>
</feature>
<dbReference type="NCBIfam" id="TIGR00755">
    <property type="entry name" value="ksgA"/>
    <property type="match status" value="1"/>
</dbReference>
<dbReference type="PANTHER" id="PTHR11727:SF7">
    <property type="entry name" value="DIMETHYLADENOSINE TRANSFERASE-RELATED"/>
    <property type="match status" value="1"/>
</dbReference>
<keyword evidence="12" id="KW-1185">Reference proteome</keyword>
<reference evidence="12" key="1">
    <citation type="journal article" date="2019" name="Int. J. Syst. Evol. Microbiol.">
        <title>The Global Catalogue of Microorganisms (GCM) 10K type strain sequencing project: providing services to taxonomists for standard genome sequencing and annotation.</title>
        <authorList>
            <consortium name="The Broad Institute Genomics Platform"/>
            <consortium name="The Broad Institute Genome Sequencing Center for Infectious Disease"/>
            <person name="Wu L."/>
            <person name="Ma J."/>
        </authorList>
    </citation>
    <scope>NUCLEOTIDE SEQUENCE [LARGE SCALE GENOMIC DNA]</scope>
    <source>
        <strain evidence="12">CCM 8897</strain>
    </source>
</reference>
<gene>
    <name evidence="8 11" type="primary">rsmA</name>
    <name evidence="8" type="synonym">ksgA</name>
    <name evidence="11" type="ORF">ACFQHW_11320</name>
</gene>
<evidence type="ECO:0000256" key="5">
    <source>
        <dbReference type="ARBA" id="ARBA00022691"/>
    </source>
</evidence>
<keyword evidence="1 8" id="KW-0963">Cytoplasm</keyword>
<evidence type="ECO:0000256" key="3">
    <source>
        <dbReference type="ARBA" id="ARBA00022603"/>
    </source>
</evidence>
<dbReference type="InterPro" id="IPR023165">
    <property type="entry name" value="rRNA_Ade_diMease-like_C"/>
</dbReference>
<proteinExistence type="inferred from homology"/>
<dbReference type="Gene3D" id="1.10.8.100">
    <property type="entry name" value="Ribosomal RNA adenine dimethylase-like, domain 2"/>
    <property type="match status" value="1"/>
</dbReference>
<evidence type="ECO:0000313" key="11">
    <source>
        <dbReference type="EMBL" id="MFC6316155.1"/>
    </source>
</evidence>
<dbReference type="EC" id="2.1.1.182" evidence="8"/>
<dbReference type="EMBL" id="JBHSSM010000024">
    <property type="protein sequence ID" value="MFC6316155.1"/>
    <property type="molecule type" value="Genomic_DNA"/>
</dbReference>
<dbReference type="CDD" id="cd02440">
    <property type="entry name" value="AdoMet_MTases"/>
    <property type="match status" value="1"/>
</dbReference>